<feature type="domain" description="Tryptophan synthase beta chain-like PALP" evidence="4">
    <location>
        <begin position="29"/>
        <end position="309"/>
    </location>
</feature>
<dbReference type="EMBL" id="JBHSDK010000008">
    <property type="protein sequence ID" value="MFC4334683.1"/>
    <property type="molecule type" value="Genomic_DNA"/>
</dbReference>
<accession>A0ABV8TWB0</accession>
<gene>
    <name evidence="5" type="ORF">ACFPET_05675</name>
</gene>
<dbReference type="InterPro" id="IPR001926">
    <property type="entry name" value="TrpB-like_PALP"/>
</dbReference>
<evidence type="ECO:0000256" key="1">
    <source>
        <dbReference type="ARBA" id="ARBA00001933"/>
    </source>
</evidence>
<evidence type="ECO:0000313" key="6">
    <source>
        <dbReference type="Proteomes" id="UP001595823"/>
    </source>
</evidence>
<dbReference type="Gene3D" id="3.40.50.1100">
    <property type="match status" value="2"/>
</dbReference>
<feature type="region of interest" description="Disordered" evidence="3">
    <location>
        <begin position="1"/>
        <end position="28"/>
    </location>
</feature>
<dbReference type="PANTHER" id="PTHR10314">
    <property type="entry name" value="CYSTATHIONINE BETA-SYNTHASE"/>
    <property type="match status" value="1"/>
</dbReference>
<name>A0ABV8TWB0_9ACTN</name>
<protein>
    <submittedName>
        <fullName evidence="5">PLP-dependent cysteine synthase family protein</fullName>
    </submittedName>
</protein>
<feature type="region of interest" description="Disordered" evidence="3">
    <location>
        <begin position="363"/>
        <end position="399"/>
    </location>
</feature>
<proteinExistence type="predicted"/>
<keyword evidence="6" id="KW-1185">Reference proteome</keyword>
<dbReference type="SUPFAM" id="SSF53686">
    <property type="entry name" value="Tryptophan synthase beta subunit-like PLP-dependent enzymes"/>
    <property type="match status" value="1"/>
</dbReference>
<organism evidence="5 6">
    <name type="scientific">Salininema proteolyticum</name>
    <dbReference type="NCBI Taxonomy" id="1607685"/>
    <lineage>
        <taxon>Bacteria</taxon>
        <taxon>Bacillati</taxon>
        <taxon>Actinomycetota</taxon>
        <taxon>Actinomycetes</taxon>
        <taxon>Glycomycetales</taxon>
        <taxon>Glycomycetaceae</taxon>
        <taxon>Salininema</taxon>
    </lineage>
</organism>
<dbReference type="InterPro" id="IPR050214">
    <property type="entry name" value="Cys_Synth/Cystath_Beta-Synth"/>
</dbReference>
<keyword evidence="2" id="KW-0663">Pyridoxal phosphate</keyword>
<sequence>MTMETPAHTPTLPGTRPPASGPRRGRTADLVGDTPVVWIGDGERGYWAKLEGCNPGGIKDRAALHLVERARARGDLTPGAPIVESTSGTFGLGLALAGIHRGHPVVLVADPGLEPSMRHMLRAFGARLVIVPRAHPTGGWQESRREAVRGLLRTEPGSWCPDQYHNPDVAEGYEPLGEELVARLGGVDVLVCAVGTGGHSAGAFAGVRRHCPRARLVGVDSVGSTVFGQPAAPRLMRGLGSSIHPRNVNHRLFSEVHWVPPHLAVAEARGLAARHFATGGWSVGAVAAVADFLARTEPPGTRIAAVFPDGPDRYAGTVFNDEYCAQHGLLDVSVPREPWLITDPLAETAETWCRTFNVVDPVRSGADDEGGSRDREKAETGRSRGASGPARLRTGGGVR</sequence>
<evidence type="ECO:0000313" key="5">
    <source>
        <dbReference type="EMBL" id="MFC4334683.1"/>
    </source>
</evidence>
<comment type="caution">
    <text evidence="5">The sequence shown here is derived from an EMBL/GenBank/DDBJ whole genome shotgun (WGS) entry which is preliminary data.</text>
</comment>
<feature type="compositionally biased region" description="Basic and acidic residues" evidence="3">
    <location>
        <begin position="370"/>
        <end position="382"/>
    </location>
</feature>
<dbReference type="Proteomes" id="UP001595823">
    <property type="component" value="Unassembled WGS sequence"/>
</dbReference>
<reference evidence="6" key="1">
    <citation type="journal article" date="2019" name="Int. J. Syst. Evol. Microbiol.">
        <title>The Global Catalogue of Microorganisms (GCM) 10K type strain sequencing project: providing services to taxonomists for standard genome sequencing and annotation.</title>
        <authorList>
            <consortium name="The Broad Institute Genomics Platform"/>
            <consortium name="The Broad Institute Genome Sequencing Center for Infectious Disease"/>
            <person name="Wu L."/>
            <person name="Ma J."/>
        </authorList>
    </citation>
    <scope>NUCLEOTIDE SEQUENCE [LARGE SCALE GENOMIC DNA]</scope>
    <source>
        <strain evidence="6">IBRC-M 10908</strain>
    </source>
</reference>
<evidence type="ECO:0000259" key="4">
    <source>
        <dbReference type="Pfam" id="PF00291"/>
    </source>
</evidence>
<evidence type="ECO:0000256" key="2">
    <source>
        <dbReference type="ARBA" id="ARBA00022898"/>
    </source>
</evidence>
<dbReference type="Pfam" id="PF00291">
    <property type="entry name" value="PALP"/>
    <property type="match status" value="1"/>
</dbReference>
<evidence type="ECO:0000256" key="3">
    <source>
        <dbReference type="SAM" id="MobiDB-lite"/>
    </source>
</evidence>
<dbReference type="RefSeq" id="WP_380618622.1">
    <property type="nucleotide sequence ID" value="NZ_JBHSDK010000008.1"/>
</dbReference>
<comment type="cofactor">
    <cofactor evidence="1">
        <name>pyridoxal 5'-phosphate</name>
        <dbReference type="ChEBI" id="CHEBI:597326"/>
    </cofactor>
</comment>
<dbReference type="CDD" id="cd01561">
    <property type="entry name" value="CBS_like"/>
    <property type="match status" value="1"/>
</dbReference>
<dbReference type="InterPro" id="IPR036052">
    <property type="entry name" value="TrpB-like_PALP_sf"/>
</dbReference>